<keyword evidence="2" id="KW-1185">Reference proteome</keyword>
<evidence type="ECO:0000313" key="1">
    <source>
        <dbReference type="EMBL" id="CAB4316213.1"/>
    </source>
</evidence>
<dbReference type="Proteomes" id="UP000507245">
    <property type="component" value="Unassembled WGS sequence"/>
</dbReference>
<dbReference type="AlphaFoldDB" id="A0A6J5XVF0"/>
<sequence length="82" mass="9316">MKTTKHHLGIISVEELKLHKEFIAFEGIQVSRTVRIELESLSCTWEVNSHQNPPHTNIPTPNTHSVFPRPPLVLDSKVGYGF</sequence>
<evidence type="ECO:0000313" key="2">
    <source>
        <dbReference type="Proteomes" id="UP000507245"/>
    </source>
</evidence>
<protein>
    <submittedName>
        <fullName evidence="1">Uncharacterized protein</fullName>
    </submittedName>
</protein>
<accession>A0A6J5XVF0</accession>
<dbReference type="EMBL" id="CAEKKB010000007">
    <property type="protein sequence ID" value="CAB4316213.1"/>
    <property type="molecule type" value="Genomic_DNA"/>
</dbReference>
<name>A0A6J5XVF0_PRUAR</name>
<reference evidence="2" key="1">
    <citation type="journal article" date="2020" name="Genome Biol.">
        <title>Gamete binning: chromosome-level and haplotype-resolved genome assembly enabled by high-throughput single-cell sequencing of gamete genomes.</title>
        <authorList>
            <person name="Campoy J.A."/>
            <person name="Sun H."/>
            <person name="Goel M."/>
            <person name="Jiao W.-B."/>
            <person name="Folz-Donahue K."/>
            <person name="Wang N."/>
            <person name="Rubio M."/>
            <person name="Liu C."/>
            <person name="Kukat C."/>
            <person name="Ruiz D."/>
            <person name="Huettel B."/>
            <person name="Schneeberger K."/>
        </authorList>
    </citation>
    <scope>NUCLEOTIDE SEQUENCE [LARGE SCALE GENOMIC DNA]</scope>
    <source>
        <strain evidence="2">cv. Rojo Pasion</strain>
    </source>
</reference>
<gene>
    <name evidence="1" type="ORF">ORAREDHAP_LOCUS41193</name>
</gene>
<organism evidence="1 2">
    <name type="scientific">Prunus armeniaca</name>
    <name type="common">Apricot</name>
    <name type="synonym">Armeniaca vulgaris</name>
    <dbReference type="NCBI Taxonomy" id="36596"/>
    <lineage>
        <taxon>Eukaryota</taxon>
        <taxon>Viridiplantae</taxon>
        <taxon>Streptophyta</taxon>
        <taxon>Embryophyta</taxon>
        <taxon>Tracheophyta</taxon>
        <taxon>Spermatophyta</taxon>
        <taxon>Magnoliopsida</taxon>
        <taxon>eudicotyledons</taxon>
        <taxon>Gunneridae</taxon>
        <taxon>Pentapetalae</taxon>
        <taxon>rosids</taxon>
        <taxon>fabids</taxon>
        <taxon>Rosales</taxon>
        <taxon>Rosaceae</taxon>
        <taxon>Amygdaloideae</taxon>
        <taxon>Amygdaleae</taxon>
        <taxon>Prunus</taxon>
    </lineage>
</organism>
<proteinExistence type="predicted"/>